<keyword evidence="1" id="KW-0677">Repeat</keyword>
<proteinExistence type="predicted"/>
<dbReference type="PANTHER" id="PTHR15704:SF7">
    <property type="entry name" value="SUPERKILLER COMPLEX PROTEIN 3"/>
    <property type="match status" value="1"/>
</dbReference>
<dbReference type="InterPro" id="IPR011990">
    <property type="entry name" value="TPR-like_helical_dom_sf"/>
</dbReference>
<feature type="repeat" description="TPR" evidence="3">
    <location>
        <begin position="184"/>
        <end position="217"/>
    </location>
</feature>
<dbReference type="PROSITE" id="PS50005">
    <property type="entry name" value="TPR"/>
    <property type="match status" value="3"/>
</dbReference>
<dbReference type="PANTHER" id="PTHR15704">
    <property type="entry name" value="SUPERKILLER 3 PROTEIN-RELATED"/>
    <property type="match status" value="1"/>
</dbReference>
<dbReference type="STRING" id="3750.A0A498JNQ7"/>
<feature type="repeat" description="TPR" evidence="3">
    <location>
        <begin position="218"/>
        <end position="251"/>
    </location>
</feature>
<dbReference type="EMBL" id="RDQH01000332">
    <property type="protein sequence ID" value="RXH96725.1"/>
    <property type="molecule type" value="Genomic_DNA"/>
</dbReference>
<keyword evidence="2 3" id="KW-0802">TPR repeat</keyword>
<evidence type="ECO:0000256" key="2">
    <source>
        <dbReference type="ARBA" id="ARBA00022803"/>
    </source>
</evidence>
<reference evidence="4 5" key="1">
    <citation type="submission" date="2018-10" db="EMBL/GenBank/DDBJ databases">
        <title>A high-quality apple genome assembly.</title>
        <authorList>
            <person name="Hu J."/>
        </authorList>
    </citation>
    <scope>NUCLEOTIDE SEQUENCE [LARGE SCALE GENOMIC DNA]</scope>
    <source>
        <strain evidence="5">cv. HFTH1</strain>
        <tissue evidence="4">Young leaf</tissue>
    </source>
</reference>
<accession>A0A498JNQ7</accession>
<comment type="caution">
    <text evidence="4">The sequence shown here is derived from an EMBL/GenBank/DDBJ whole genome shotgun (WGS) entry which is preliminary data.</text>
</comment>
<evidence type="ECO:0000313" key="4">
    <source>
        <dbReference type="EMBL" id="RXH96725.1"/>
    </source>
</evidence>
<evidence type="ECO:0000256" key="3">
    <source>
        <dbReference type="PROSITE-ProRule" id="PRU00339"/>
    </source>
</evidence>
<dbReference type="InterPro" id="IPR019734">
    <property type="entry name" value="TPR_rpt"/>
</dbReference>
<evidence type="ECO:0000313" key="5">
    <source>
        <dbReference type="Proteomes" id="UP000290289"/>
    </source>
</evidence>
<dbReference type="GO" id="GO:0055087">
    <property type="term" value="C:Ski complex"/>
    <property type="evidence" value="ECO:0007669"/>
    <property type="project" value="InterPro"/>
</dbReference>
<sequence length="1273" mass="141385">NKEFAQDHIFKHEESCNSLSDPEKEGKLRRLQESVEAHPDDPSLRFQLGVLLWKEWDDKEKAAEQLLVAAKLKPEIEKGGAFTYLGLYYAGLDSESHTQRALKCFQKAISLNPDDSLSGEALCDLLDQQGKESLEVAVCREASQNSPRAFWAFQRLGYLQLHQNKCSEAVHSLQHAIRGYPTSAHLWEALGLAYQRLGRFTAALKSYGRAIELEGTRIFALLESGNTFLMLGSYKKGVETFQQALEISPKSVSAHYGLAAGMLGLAKECNNLGAYRWGATVLEEASKVAWMSTQLAGNMSSIWKLHGDIQLTYAKCYPWMEEGNGLEFDMESFDNSILSWKRTCCLAAKTARCSYQRALHLAPWQANMYTDIAVTSDLIDSLDNSSGHDLSAWQQSEKMALGALLLEGDNSEFWVALGCLSDHKALKQHALIRGLQLNVSLAIAWAYLGKLYRKQGEKQFARQSFDCARSIDPSLALPWAGMSADFHAGESAVGEAYESCLRAAQILPLAEFQLGLAKLALASGNLSSSQVFGAIRQAMQRAPHYPECHNLNGLVSEAQCNYQSAAVSYRLARCAITNLSGSDRKSHMTDISVNLARSLSKAGNALDALHECEDLKNEGLLDAEGLQIYAFSLWQLGETNLALSVVRSLAVSVCTMEQKSAAATVVFICRLLYYISGLDSAINSILKMPKQLFRSSKISFILSAIHALDQNNRLQSIVSSTRDYLKSHEEITGMHFLIALGKLVKHGSECRLGYQSGVNHLRKALHMYPNSSLLRNFLGYLLLSTEEWNDTHIATRCCNVDTTNPIEAGLKSAYEILGAGAVACYAVGTCNPKFSYPTCTYQCLNEPGTIQQLQKCLRREPWNQNIRYLLVLNLLQKAREERFPCHLCIILERLITVALSDELYHNDDSSYEYKKFQFLLCASEICLQGGNLTGCINHAKNASSIMLPDGHLFFAHLLLLRAYASEGNTVNLQKEYIRCLQLKTDLHIGWICLKLMESRSEVQTDLDMLELSFRECPTELMNSRNLWGAIFSLVKGLICIWNQDIVSAEEFLAQACSLAGAECSLLLCHGATCMELSRRGCASQFLSLAIRSLVKAQEASLIPLPIVSALLAQAVASLGSKEKWEKNLRLEWPTWPPEMRPAELFFQMHLLAKQSKASPQSSSVEFCQSPQRWVLRAIHTNPSCMRYWKVLQNAHHMSGELESLFLLRVLINAVVVQVDSSCRGKIGNLGPQVGIQEDVAGLQVVVDAGRLGEVVEIVDSIRHIVGNLNPLLP</sequence>
<dbReference type="SUPFAM" id="SSF48452">
    <property type="entry name" value="TPR-like"/>
    <property type="match status" value="3"/>
</dbReference>
<feature type="non-terminal residue" evidence="4">
    <location>
        <position position="1"/>
    </location>
</feature>
<gene>
    <name evidence="4" type="ORF">DVH24_009567</name>
</gene>
<evidence type="ECO:0008006" key="6">
    <source>
        <dbReference type="Google" id="ProtNLM"/>
    </source>
</evidence>
<dbReference type="Gene3D" id="1.25.40.10">
    <property type="entry name" value="Tetratricopeptide repeat domain"/>
    <property type="match status" value="2"/>
</dbReference>
<name>A0A498JNQ7_MALDO</name>
<organism evidence="4 5">
    <name type="scientific">Malus domestica</name>
    <name type="common">Apple</name>
    <name type="synonym">Pyrus malus</name>
    <dbReference type="NCBI Taxonomy" id="3750"/>
    <lineage>
        <taxon>Eukaryota</taxon>
        <taxon>Viridiplantae</taxon>
        <taxon>Streptophyta</taxon>
        <taxon>Embryophyta</taxon>
        <taxon>Tracheophyta</taxon>
        <taxon>Spermatophyta</taxon>
        <taxon>Magnoliopsida</taxon>
        <taxon>eudicotyledons</taxon>
        <taxon>Gunneridae</taxon>
        <taxon>Pentapetalae</taxon>
        <taxon>rosids</taxon>
        <taxon>fabids</taxon>
        <taxon>Rosales</taxon>
        <taxon>Rosaceae</taxon>
        <taxon>Amygdaloideae</taxon>
        <taxon>Maleae</taxon>
        <taxon>Malus</taxon>
    </lineage>
</organism>
<dbReference type="Proteomes" id="UP000290289">
    <property type="component" value="Chromosome 6"/>
</dbReference>
<evidence type="ECO:0000256" key="1">
    <source>
        <dbReference type="ARBA" id="ARBA00022737"/>
    </source>
</evidence>
<dbReference type="Pfam" id="PF13432">
    <property type="entry name" value="TPR_16"/>
    <property type="match status" value="1"/>
</dbReference>
<feature type="repeat" description="TPR" evidence="3">
    <location>
        <begin position="442"/>
        <end position="475"/>
    </location>
</feature>
<protein>
    <recommendedName>
        <fullName evidence="6">Tetratricopeptide repeat protein SKI3</fullName>
    </recommendedName>
</protein>
<dbReference type="SMART" id="SM00028">
    <property type="entry name" value="TPR"/>
    <property type="match status" value="5"/>
</dbReference>
<dbReference type="AlphaFoldDB" id="A0A498JNQ7"/>
<dbReference type="GO" id="GO:0006401">
    <property type="term" value="P:RNA catabolic process"/>
    <property type="evidence" value="ECO:0007669"/>
    <property type="project" value="InterPro"/>
</dbReference>
<dbReference type="InterPro" id="IPR039226">
    <property type="entry name" value="Ski3/TTC37"/>
</dbReference>
<keyword evidence="5" id="KW-1185">Reference proteome</keyword>